<evidence type="ECO:0000313" key="5">
    <source>
        <dbReference type="Proteomes" id="UP000740605"/>
    </source>
</evidence>
<dbReference type="PANTHER" id="PTHR43877">
    <property type="entry name" value="AMINOALKYLPHOSPHONATE N-ACETYLTRANSFERASE-RELATED-RELATED"/>
    <property type="match status" value="1"/>
</dbReference>
<dbReference type="EMBL" id="JAFLHG010000010">
    <property type="protein sequence ID" value="MBT8798734.1"/>
    <property type="molecule type" value="Genomic_DNA"/>
</dbReference>
<gene>
    <name evidence="4" type="ORF">J0P97_11710</name>
</gene>
<comment type="caution">
    <text evidence="4">The sequence shown here is derived from an EMBL/GenBank/DDBJ whole genome shotgun (WGS) entry which is preliminary data.</text>
</comment>
<sequence length="176" mass="20135">MTLTLRPAASDDAAIITDIHRLSREAYYGAALDASDAARDRFPMWRRLLADPAMTFTIAWLEAEPLGFIAAREDSAPTTFVELVGLYVHPSHFGRGIGNRLHHWFDDQYSSYLAHLEVWSGNERAQAFYRRRRWNPSPKTRAGPAGTSFVTWRRLPVLPTRGEDVRRLEDPSHDDR</sequence>
<dbReference type="Gene3D" id="3.40.630.30">
    <property type="match status" value="1"/>
</dbReference>
<evidence type="ECO:0000256" key="1">
    <source>
        <dbReference type="ARBA" id="ARBA00022679"/>
    </source>
</evidence>
<dbReference type="Proteomes" id="UP000740605">
    <property type="component" value="Unassembled WGS sequence"/>
</dbReference>
<dbReference type="Pfam" id="PF00583">
    <property type="entry name" value="Acetyltransf_1"/>
    <property type="match status" value="1"/>
</dbReference>
<protein>
    <submittedName>
        <fullName evidence="4">GNAT family N-acetyltransferase</fullName>
    </submittedName>
</protein>
<keyword evidence="5" id="KW-1185">Reference proteome</keyword>
<dbReference type="InterPro" id="IPR000182">
    <property type="entry name" value="GNAT_dom"/>
</dbReference>
<dbReference type="PROSITE" id="PS51186">
    <property type="entry name" value="GNAT"/>
    <property type="match status" value="1"/>
</dbReference>
<evidence type="ECO:0000259" key="3">
    <source>
        <dbReference type="PROSITE" id="PS51186"/>
    </source>
</evidence>
<reference evidence="4 5" key="1">
    <citation type="submission" date="2021-03" db="EMBL/GenBank/DDBJ databases">
        <title>Microbacterium pauli sp. nov., isolated from microfiltered milk.</title>
        <authorList>
            <person name="Bellassi P."/>
            <person name="Fontana A."/>
            <person name="Callegari M.L."/>
            <person name="Lorenzo M."/>
            <person name="Cappa F."/>
        </authorList>
    </citation>
    <scope>NUCLEOTIDE SEQUENCE [LARGE SCALE GENOMIC DNA]</scope>
    <source>
        <strain evidence="4 5">DSM 18909</strain>
    </source>
</reference>
<evidence type="ECO:0000256" key="2">
    <source>
        <dbReference type="ARBA" id="ARBA00023315"/>
    </source>
</evidence>
<proteinExistence type="predicted"/>
<dbReference type="InterPro" id="IPR050832">
    <property type="entry name" value="Bact_Acetyltransf"/>
</dbReference>
<organism evidence="4 5">
    <name type="scientific">Microbacterium flavum</name>
    <dbReference type="NCBI Taxonomy" id="415216"/>
    <lineage>
        <taxon>Bacteria</taxon>
        <taxon>Bacillati</taxon>
        <taxon>Actinomycetota</taxon>
        <taxon>Actinomycetes</taxon>
        <taxon>Micrococcales</taxon>
        <taxon>Microbacteriaceae</taxon>
        <taxon>Microbacterium</taxon>
    </lineage>
</organism>
<keyword evidence="2" id="KW-0012">Acyltransferase</keyword>
<feature type="domain" description="N-acetyltransferase" evidence="3">
    <location>
        <begin position="3"/>
        <end position="169"/>
    </location>
</feature>
<name>A0ABS5XW44_9MICO</name>
<dbReference type="InterPro" id="IPR016181">
    <property type="entry name" value="Acyl_CoA_acyltransferase"/>
</dbReference>
<dbReference type="SUPFAM" id="SSF55729">
    <property type="entry name" value="Acyl-CoA N-acyltransferases (Nat)"/>
    <property type="match status" value="1"/>
</dbReference>
<keyword evidence="1" id="KW-0808">Transferase</keyword>
<dbReference type="CDD" id="cd04301">
    <property type="entry name" value="NAT_SF"/>
    <property type="match status" value="1"/>
</dbReference>
<evidence type="ECO:0000313" key="4">
    <source>
        <dbReference type="EMBL" id="MBT8798734.1"/>
    </source>
</evidence>
<accession>A0ABS5XW44</accession>
<dbReference type="RefSeq" id="WP_215487984.1">
    <property type="nucleotide sequence ID" value="NZ_BAAAPJ010000008.1"/>
</dbReference>